<dbReference type="Gene3D" id="3.10.180.10">
    <property type="entry name" value="2,3-Dihydroxybiphenyl 1,2-Dioxygenase, domain 1"/>
    <property type="match status" value="1"/>
</dbReference>
<sequence length="124" mass="13660">MIPRHITVDAANPYQLATFWSQATGWPVSADDAPGDNEVLVEAPAPVPGLLFIGVPEGKTVKNRVHLDWVPDERTRDEEVDRLVALGATVHEDHRTPDGPGWVTLRDPEGNEFCIERSAAERAE</sequence>
<dbReference type="Pfam" id="PF18029">
    <property type="entry name" value="Glyoxalase_6"/>
    <property type="match status" value="1"/>
</dbReference>
<dbReference type="OrthoDB" id="3823476at2"/>
<name>D2PZK8_KRIFD</name>
<evidence type="ECO:0000313" key="3">
    <source>
        <dbReference type="Proteomes" id="UP000007967"/>
    </source>
</evidence>
<proteinExistence type="predicted"/>
<dbReference type="CDD" id="cd06587">
    <property type="entry name" value="VOC"/>
    <property type="match status" value="1"/>
</dbReference>
<dbReference type="eggNOG" id="COG0346">
    <property type="taxonomic scope" value="Bacteria"/>
</dbReference>
<feature type="domain" description="Glyoxalase-like" evidence="1">
    <location>
        <begin position="5"/>
        <end position="115"/>
    </location>
</feature>
<evidence type="ECO:0000259" key="1">
    <source>
        <dbReference type="Pfam" id="PF18029"/>
    </source>
</evidence>
<dbReference type="EMBL" id="CP001736">
    <property type="protein sequence ID" value="ADB35574.1"/>
    <property type="molecule type" value="Genomic_DNA"/>
</dbReference>
<dbReference type="STRING" id="479435.Kfla_6579"/>
<dbReference type="InterPro" id="IPR041581">
    <property type="entry name" value="Glyoxalase_6"/>
</dbReference>
<dbReference type="Proteomes" id="UP000007967">
    <property type="component" value="Chromosome"/>
</dbReference>
<reference evidence="3" key="1">
    <citation type="submission" date="2009-09" db="EMBL/GenBank/DDBJ databases">
        <title>The complete genome of Kribbella flavida DSM 17836.</title>
        <authorList>
            <consortium name="US DOE Joint Genome Institute (JGI-PGF)"/>
            <person name="Lucas S."/>
            <person name="Copeland A."/>
            <person name="Lapidus A."/>
            <person name="Glavina del Rio T."/>
            <person name="Dalin E."/>
            <person name="Tice H."/>
            <person name="Bruce D."/>
            <person name="Goodwin L."/>
            <person name="Pitluck S."/>
            <person name="Kyrpides N."/>
            <person name="Mavromatis K."/>
            <person name="Ivanova N."/>
            <person name="Saunders E."/>
            <person name="Brettin T."/>
            <person name="Detter J.C."/>
            <person name="Han C."/>
            <person name="Larimer F."/>
            <person name="Land M."/>
            <person name="Hauser L."/>
            <person name="Markowitz V."/>
            <person name="Cheng J.-F."/>
            <person name="Hugenholtz P."/>
            <person name="Woyke T."/>
            <person name="Wu D."/>
            <person name="Pukall R."/>
            <person name="Klenk H.-P."/>
            <person name="Eisen J.A."/>
        </authorList>
    </citation>
    <scope>NUCLEOTIDE SEQUENCE [LARGE SCALE GENOMIC DNA]</scope>
    <source>
        <strain evidence="3">DSM 17836 / JCM 10339 / NBRC 14399</strain>
    </source>
</reference>
<dbReference type="SUPFAM" id="SSF54593">
    <property type="entry name" value="Glyoxalase/Bleomycin resistance protein/Dihydroxybiphenyl dioxygenase"/>
    <property type="match status" value="1"/>
</dbReference>
<dbReference type="AlphaFoldDB" id="D2PZK8"/>
<protein>
    <recommendedName>
        <fullName evidence="1">Glyoxalase-like domain-containing protein</fullName>
    </recommendedName>
</protein>
<dbReference type="InterPro" id="IPR029068">
    <property type="entry name" value="Glyas_Bleomycin-R_OHBP_Dase"/>
</dbReference>
<dbReference type="PANTHER" id="PTHR35908:SF1">
    <property type="entry name" value="CONSERVED PROTEIN"/>
    <property type="match status" value="1"/>
</dbReference>
<dbReference type="KEGG" id="kfl:Kfla_6579"/>
<keyword evidence="3" id="KW-1185">Reference proteome</keyword>
<dbReference type="HOGENOM" id="CLU_108054_0_1_11"/>
<dbReference type="RefSeq" id="WP_012924126.1">
    <property type="nucleotide sequence ID" value="NC_013729.1"/>
</dbReference>
<gene>
    <name evidence="2" type="ordered locus">Kfla_6579</name>
</gene>
<evidence type="ECO:0000313" key="2">
    <source>
        <dbReference type="EMBL" id="ADB35574.1"/>
    </source>
</evidence>
<reference evidence="2 3" key="2">
    <citation type="journal article" date="2010" name="Stand. Genomic Sci.">
        <title>Complete genome sequence of Kribbella flavida type strain (IFO 14399).</title>
        <authorList>
            <person name="Pukall R."/>
            <person name="Lapidus A."/>
            <person name="Glavina Del Rio T."/>
            <person name="Copeland A."/>
            <person name="Tice H."/>
            <person name="Cheng J.-F."/>
            <person name="Lucas S."/>
            <person name="Chen F."/>
            <person name="Nolan M."/>
            <person name="LaButti K."/>
            <person name="Pati A."/>
            <person name="Ivanova N."/>
            <person name="Mavrommatis K."/>
            <person name="Mikhailova N."/>
            <person name="Pitluck S."/>
            <person name="Bruce D."/>
            <person name="Goodwin L."/>
            <person name="Land M."/>
            <person name="Hauser L."/>
            <person name="Chang Y.-J."/>
            <person name="Jeffries C.D."/>
            <person name="Chen A."/>
            <person name="Palaniappan K."/>
            <person name="Chain P."/>
            <person name="Rohde M."/>
            <person name="Goeker M."/>
            <person name="Bristow J."/>
            <person name="Eisen J.A."/>
            <person name="Markowitz V."/>
            <person name="Hugenholtz P."/>
            <person name="Kyrpides N.C."/>
            <person name="Klenk H.-P."/>
            <person name="Brettin T."/>
        </authorList>
    </citation>
    <scope>NUCLEOTIDE SEQUENCE [LARGE SCALE GENOMIC DNA]</scope>
    <source>
        <strain evidence="3">DSM 17836 / JCM 10339 / NBRC 14399</strain>
    </source>
</reference>
<dbReference type="PANTHER" id="PTHR35908">
    <property type="entry name" value="HYPOTHETICAL FUSION PROTEIN"/>
    <property type="match status" value="1"/>
</dbReference>
<organism evidence="2 3">
    <name type="scientific">Kribbella flavida (strain DSM 17836 / JCM 10339 / NBRC 14399)</name>
    <dbReference type="NCBI Taxonomy" id="479435"/>
    <lineage>
        <taxon>Bacteria</taxon>
        <taxon>Bacillati</taxon>
        <taxon>Actinomycetota</taxon>
        <taxon>Actinomycetes</taxon>
        <taxon>Propionibacteriales</taxon>
        <taxon>Kribbellaceae</taxon>
        <taxon>Kribbella</taxon>
    </lineage>
</organism>
<accession>D2PZK8</accession>